<name>A7IU99_PBCVM</name>
<protein>
    <submittedName>
        <fullName evidence="1">Uncharacterized protein m369L</fullName>
    </submittedName>
</protein>
<organism evidence="1 2">
    <name type="scientific">Paramecium bursaria Chlorella virus MT325</name>
    <name type="common">PBCV-MT325</name>
    <dbReference type="NCBI Taxonomy" id="346932"/>
    <lineage>
        <taxon>Viruses</taxon>
        <taxon>Varidnaviria</taxon>
        <taxon>Bamfordvirae</taxon>
        <taxon>Nucleocytoviricota</taxon>
        <taxon>Megaviricetes</taxon>
        <taxon>Algavirales</taxon>
        <taxon>Phycodnaviridae</taxon>
        <taxon>Chlorovirus</taxon>
        <taxon>Chlorovirus conductrix</taxon>
        <taxon>Paramecium bursaria Chlorella virus A1</taxon>
    </lineage>
</organism>
<sequence length="131" mass="14770">MLLTGLPIHRMLLTGHCFAHLLLGFLASLASGTTTFHEIIPTRRESSKQCHQHLLIEIEVLVGNLVPLLVKVIPPVLLDGRRDCPTPAALKLVFFQTFMDITNCLPDVRFSGLLLERELVNETHLCVIFYR</sequence>
<dbReference type="EMBL" id="DQ491001">
    <property type="protein sequence ID" value="ABT13923.1"/>
    <property type="molecule type" value="Genomic_DNA"/>
</dbReference>
<evidence type="ECO:0000313" key="2">
    <source>
        <dbReference type="Proteomes" id="UP000246715"/>
    </source>
</evidence>
<organismHost>
    <name type="scientific">Paramecium bursaria</name>
    <dbReference type="NCBI Taxonomy" id="74790"/>
</organismHost>
<evidence type="ECO:0000313" key="1">
    <source>
        <dbReference type="EMBL" id="ABT13923.1"/>
    </source>
</evidence>
<dbReference type="Proteomes" id="UP000246715">
    <property type="component" value="Segment"/>
</dbReference>
<accession>A7IU99</accession>
<gene>
    <name evidence="1" type="primary">m369L</name>
    <name evidence="1" type="ORF">MT325_m369L</name>
</gene>
<proteinExistence type="predicted"/>
<reference evidence="1 2" key="1">
    <citation type="journal article" date="2007" name="Virology">
        <title>Sequence and annotation of the 314-kb MT325 and the 321-kb FR483 viruses that infect Chlorella Pbi.</title>
        <authorList>
            <person name="Fitzgerald L.A."/>
            <person name="Graves M.V."/>
            <person name="Li X."/>
            <person name="Feldblyum T."/>
            <person name="Hartigan J."/>
            <person name="Van Etten J.L."/>
        </authorList>
    </citation>
    <scope>NUCLEOTIDE SEQUENCE [LARGE SCALE GENOMIC DNA]</scope>
    <source>
        <strain evidence="1 2">MT325</strain>
    </source>
</reference>